<keyword evidence="2" id="KW-1185">Reference proteome</keyword>
<reference evidence="1 2" key="1">
    <citation type="submission" date="2021-12" db="EMBL/GenBank/DDBJ databases">
        <title>Genome sequence of Kibdelosporangium philippinense ATCC 49844.</title>
        <authorList>
            <person name="Fedorov E.A."/>
            <person name="Omeragic M."/>
            <person name="Shalygina K.F."/>
            <person name="Maclea K.S."/>
        </authorList>
    </citation>
    <scope>NUCLEOTIDE SEQUENCE [LARGE SCALE GENOMIC DNA]</scope>
    <source>
        <strain evidence="1 2">ATCC 49844</strain>
    </source>
</reference>
<accession>A0ABS8ZVR7</accession>
<proteinExistence type="predicted"/>
<evidence type="ECO:0000313" key="2">
    <source>
        <dbReference type="Proteomes" id="UP001521150"/>
    </source>
</evidence>
<dbReference type="Proteomes" id="UP001521150">
    <property type="component" value="Unassembled WGS sequence"/>
</dbReference>
<dbReference type="EMBL" id="JAJVCN010000005">
    <property type="protein sequence ID" value="MCE7011798.1"/>
    <property type="molecule type" value="Genomic_DNA"/>
</dbReference>
<name>A0ABS8ZVR7_9PSEU</name>
<sequence length="144" mass="16280">MLVDRDGGAVEMREQARARLTSGPAPLSVAEREDQRYLISDLLDDLDGCQDPDELIFIADRLLISVCELVLSEKRVWLGHGKWLLRRLRDADSTVCRQLLTGYRQLVASGDSVVLRQAAEVVLNRSGGRLMEGYWRDGARKIRQ</sequence>
<evidence type="ECO:0000313" key="1">
    <source>
        <dbReference type="EMBL" id="MCE7011798.1"/>
    </source>
</evidence>
<gene>
    <name evidence="1" type="ORF">LWC34_54640</name>
</gene>
<protein>
    <submittedName>
        <fullName evidence="1">Uncharacterized protein</fullName>
    </submittedName>
</protein>
<comment type="caution">
    <text evidence="1">The sequence shown here is derived from an EMBL/GenBank/DDBJ whole genome shotgun (WGS) entry which is preliminary data.</text>
</comment>
<organism evidence="1 2">
    <name type="scientific">Kibdelosporangium philippinense</name>
    <dbReference type="NCBI Taxonomy" id="211113"/>
    <lineage>
        <taxon>Bacteria</taxon>
        <taxon>Bacillati</taxon>
        <taxon>Actinomycetota</taxon>
        <taxon>Actinomycetes</taxon>
        <taxon>Pseudonocardiales</taxon>
        <taxon>Pseudonocardiaceae</taxon>
        <taxon>Kibdelosporangium</taxon>
    </lineage>
</organism>
<dbReference type="RefSeq" id="WP_233734556.1">
    <property type="nucleotide sequence ID" value="NZ_JAJVCN010000005.1"/>
</dbReference>